<dbReference type="Proteomes" id="UP000002117">
    <property type="component" value="Segment"/>
</dbReference>
<dbReference type="InterPro" id="IPR046453">
    <property type="entry name" value="GpA_ATPase"/>
</dbReference>
<reference evidence="2 3" key="1">
    <citation type="journal article" date="2004" name="J. Bacteriol.">
        <title>Lactobacillus plantarum bacteriophage LP65: a new member of the SPO1-like genus of the family Myoviridae.</title>
        <authorList>
            <person name="Chibani-Chennoufi S."/>
            <person name="Dillmann M.L."/>
            <person name="Marvin-Guy L."/>
            <person name="Rami-Shojaei S."/>
            <person name="Brussow H."/>
        </authorList>
    </citation>
    <scope>NUCLEOTIDE SEQUENCE</scope>
</reference>
<evidence type="ECO:0000313" key="2">
    <source>
        <dbReference type="EMBL" id="AAV35933.1"/>
    </source>
</evidence>
<dbReference type="Pfam" id="PF05876">
    <property type="entry name" value="GpA_ATPase"/>
    <property type="match status" value="1"/>
</dbReference>
<accession>Q5ULK1</accession>
<keyword evidence="3" id="KW-1185">Reference proteome</keyword>
<name>Q5ULK1_9CAUD</name>
<evidence type="ECO:0000313" key="3">
    <source>
        <dbReference type="Proteomes" id="UP000002117"/>
    </source>
</evidence>
<dbReference type="OrthoDB" id="1420at10239"/>
<dbReference type="KEGG" id="vg:3197442"/>
<sequence length="488" mass="55875">MQDFVNSRINPQFESGYYSTLIKNNDSVKMKQIRNSRMMFRSSSTGKALEGVDVDGLSLDEYDRLNPTAEISAKESLSSSKYGLLRRWSTPTQPNMGIDLKYAESDQRKWVYRCQHCGLVQQLDYEKNIKLINKDGIDLIGKVIDEGTYQYVCRKCGKPIDRWYSGFWDITAPRSGRAHGYEISQMDAVWVSASQMKQKELEAPSKQFFYNYSLGRPFQDTSNTLFEQDVTNHINSSVSRMEMREDYRLVTVGIDWGQHQHSVVVTGMKANGRVDLIGLKRVDRSEGVENIERDLYQIVNYLRPFEPDLILADIGYNGNYNDRLTQVFGKEVVYGVKVRSAKSNGDYNAHFNDGVSTVTIDKLTQNLIAINSIKAGDINFYNPYDTDLQLYAKHWGNVVIRQEESKDGKSVETVITRKGPDHYAQSFVYSLVGMRRLIDELRENQQNSPLMTAPLEIDSSSNPYEPERTKLQEELGVVPHQDNFTPII</sequence>
<gene>
    <name evidence="2" type="ORF">orf113</name>
</gene>
<proteinExistence type="predicted"/>
<organism evidence="2 3">
    <name type="scientific">Lactobacillus phage LP65</name>
    <dbReference type="NCBI Taxonomy" id="2892344"/>
    <lineage>
        <taxon>Viruses</taxon>
        <taxon>Duplodnaviria</taxon>
        <taxon>Heunggongvirae</taxon>
        <taxon>Uroviricota</taxon>
        <taxon>Caudoviricetes</taxon>
        <taxon>Herelleviridae</taxon>
        <taxon>Salchichonvirus</taxon>
        <taxon>Salchichonvirus LP65</taxon>
    </lineage>
</organism>
<dbReference type="GO" id="GO:0016887">
    <property type="term" value="F:ATP hydrolysis activity"/>
    <property type="evidence" value="ECO:0007669"/>
    <property type="project" value="InterPro"/>
</dbReference>
<feature type="domain" description="Phage terminase large subunit GpA ATPase" evidence="1">
    <location>
        <begin position="3"/>
        <end position="161"/>
    </location>
</feature>
<evidence type="ECO:0000259" key="1">
    <source>
        <dbReference type="Pfam" id="PF05876"/>
    </source>
</evidence>
<dbReference type="RefSeq" id="YP_164748.1">
    <property type="nucleotide sequence ID" value="NC_006565.1"/>
</dbReference>
<protein>
    <submittedName>
        <fullName evidence="2">Orf113</fullName>
    </submittedName>
</protein>
<dbReference type="EMBL" id="AY682195">
    <property type="protein sequence ID" value="AAV35933.1"/>
    <property type="molecule type" value="Genomic_DNA"/>
</dbReference>